<reference evidence="1" key="2">
    <citation type="journal article" date="2015" name="Fish Shellfish Immunol.">
        <title>Early steps in the European eel (Anguilla anguilla)-Vibrio vulnificus interaction in the gills: Role of the RtxA13 toxin.</title>
        <authorList>
            <person name="Callol A."/>
            <person name="Pajuelo D."/>
            <person name="Ebbesson L."/>
            <person name="Teles M."/>
            <person name="MacKenzie S."/>
            <person name="Amaro C."/>
        </authorList>
    </citation>
    <scope>NUCLEOTIDE SEQUENCE</scope>
</reference>
<dbReference type="EMBL" id="GBXM01051722">
    <property type="protein sequence ID" value="JAH56855.1"/>
    <property type="molecule type" value="Transcribed_RNA"/>
</dbReference>
<protein>
    <submittedName>
        <fullName evidence="1">Uncharacterized protein</fullName>
    </submittedName>
</protein>
<evidence type="ECO:0000313" key="1">
    <source>
        <dbReference type="EMBL" id="JAH56855.1"/>
    </source>
</evidence>
<accession>A0A0E9TVD3</accession>
<dbReference type="AlphaFoldDB" id="A0A0E9TVD3"/>
<sequence length="68" mass="7795">MCAYYKYLRPAPLCSIAVGYVGNLSVKSDTEDNLFYFMFPVMVGMKLHTLLAKTKPFVENKVQRQSKL</sequence>
<organism evidence="1">
    <name type="scientific">Anguilla anguilla</name>
    <name type="common">European freshwater eel</name>
    <name type="synonym">Muraena anguilla</name>
    <dbReference type="NCBI Taxonomy" id="7936"/>
    <lineage>
        <taxon>Eukaryota</taxon>
        <taxon>Metazoa</taxon>
        <taxon>Chordata</taxon>
        <taxon>Craniata</taxon>
        <taxon>Vertebrata</taxon>
        <taxon>Euteleostomi</taxon>
        <taxon>Actinopterygii</taxon>
        <taxon>Neopterygii</taxon>
        <taxon>Teleostei</taxon>
        <taxon>Anguilliformes</taxon>
        <taxon>Anguillidae</taxon>
        <taxon>Anguilla</taxon>
    </lineage>
</organism>
<name>A0A0E9TVD3_ANGAN</name>
<reference evidence="1" key="1">
    <citation type="submission" date="2014-11" db="EMBL/GenBank/DDBJ databases">
        <authorList>
            <person name="Amaro Gonzalez C."/>
        </authorList>
    </citation>
    <scope>NUCLEOTIDE SEQUENCE</scope>
</reference>
<proteinExistence type="predicted"/>